<evidence type="ECO:0000313" key="1">
    <source>
        <dbReference type="EMBL" id="SVB60774.1"/>
    </source>
</evidence>
<gene>
    <name evidence="1" type="ORF">METZ01_LOCUS213628</name>
</gene>
<dbReference type="AlphaFoldDB" id="A0A382FEM3"/>
<reference evidence="1" key="1">
    <citation type="submission" date="2018-05" db="EMBL/GenBank/DDBJ databases">
        <authorList>
            <person name="Lanie J.A."/>
            <person name="Ng W.-L."/>
            <person name="Kazmierczak K.M."/>
            <person name="Andrzejewski T.M."/>
            <person name="Davidsen T.M."/>
            <person name="Wayne K.J."/>
            <person name="Tettelin H."/>
            <person name="Glass J.I."/>
            <person name="Rusch D."/>
            <person name="Podicherti R."/>
            <person name="Tsui H.-C.T."/>
            <person name="Winkler M.E."/>
        </authorList>
    </citation>
    <scope>NUCLEOTIDE SEQUENCE</scope>
</reference>
<name>A0A382FEM3_9ZZZZ</name>
<feature type="non-terminal residue" evidence="1">
    <location>
        <position position="1"/>
    </location>
</feature>
<proteinExistence type="predicted"/>
<dbReference type="EMBL" id="UINC01049240">
    <property type="protein sequence ID" value="SVB60774.1"/>
    <property type="molecule type" value="Genomic_DNA"/>
</dbReference>
<protein>
    <submittedName>
        <fullName evidence="1">Uncharacterized protein</fullName>
    </submittedName>
</protein>
<accession>A0A382FEM3</accession>
<organism evidence="1">
    <name type="scientific">marine metagenome</name>
    <dbReference type="NCBI Taxonomy" id="408172"/>
    <lineage>
        <taxon>unclassified sequences</taxon>
        <taxon>metagenomes</taxon>
        <taxon>ecological metagenomes</taxon>
    </lineage>
</organism>
<sequence length="54" mass="6135">EVDAFDGHRVVFRDLRWRESFRDDEVVGRADELGRARGVLVAATAQKCEGDTEQ</sequence>